<dbReference type="KEGG" id="naj:B1756_13495"/>
<evidence type="ECO:0000313" key="2">
    <source>
        <dbReference type="EMBL" id="ARS90640.1"/>
    </source>
</evidence>
<dbReference type="GO" id="GO:0006974">
    <property type="term" value="P:DNA damage response"/>
    <property type="evidence" value="ECO:0007669"/>
    <property type="project" value="TreeGrafter"/>
</dbReference>
<dbReference type="PANTHER" id="PTHR34387:SF2">
    <property type="entry name" value="SLR1258 PROTEIN"/>
    <property type="match status" value="1"/>
</dbReference>
<feature type="compositionally biased region" description="Basic and acidic residues" evidence="1">
    <location>
        <begin position="43"/>
        <end position="62"/>
    </location>
</feature>
<proteinExistence type="predicted"/>
<evidence type="ECO:0008006" key="4">
    <source>
        <dbReference type="Google" id="ProtNLM"/>
    </source>
</evidence>
<dbReference type="EMBL" id="CP019893">
    <property type="protein sequence ID" value="ARS90640.1"/>
    <property type="molecule type" value="Genomic_DNA"/>
</dbReference>
<dbReference type="InterPro" id="IPR007497">
    <property type="entry name" value="SIMPL/DUF541"/>
</dbReference>
<dbReference type="PANTHER" id="PTHR34387">
    <property type="entry name" value="SLR1258 PROTEIN"/>
    <property type="match status" value="1"/>
</dbReference>
<evidence type="ECO:0000313" key="3">
    <source>
        <dbReference type="Proteomes" id="UP000250088"/>
    </source>
</evidence>
<sequence>MDRRQFLAGTAVVAAVTAGCTTRAQNDEPDAMGTVRGAAPEDPAEREIEVSARGEVETEPDRATLSVSVEATGDSADAVESDLAEQAAALRDAFDDLEIPDDDVESGRYDVRPERNGTGYRGRHQFRLTLRDPDRVGDVIDTITAAGADDVGRINFGLTDQTRAALRDSALEEALENADAEARSIAADRNVTITGTKAVSTRNVDVVPVRAEYDAATAEVADDADASPRTEIDSGPVTVTASVDVVYGFE</sequence>
<accession>A0A2Z2HTV6</accession>
<evidence type="ECO:0000256" key="1">
    <source>
        <dbReference type="SAM" id="MobiDB-lite"/>
    </source>
</evidence>
<feature type="region of interest" description="Disordered" evidence="1">
    <location>
        <begin position="99"/>
        <end position="120"/>
    </location>
</feature>
<dbReference type="AlphaFoldDB" id="A0A2Z2HTV6"/>
<dbReference type="GeneID" id="32895109"/>
<dbReference type="OrthoDB" id="12132at2157"/>
<feature type="compositionally biased region" description="Basic and acidic residues" evidence="1">
    <location>
        <begin position="105"/>
        <end position="115"/>
    </location>
</feature>
<dbReference type="RefSeq" id="WP_086889012.1">
    <property type="nucleotide sequence ID" value="NZ_CP019893.1"/>
</dbReference>
<dbReference type="Pfam" id="PF04402">
    <property type="entry name" value="SIMPL"/>
    <property type="match status" value="1"/>
</dbReference>
<reference evidence="3" key="1">
    <citation type="submission" date="2017-02" db="EMBL/GenBank/DDBJ databases">
        <title>Natronthermophilus aegyptiacus gen. nov.,sp. nov., an aerobic, extremely halophilic alkalithermophilic archaeon isolated from the athalassohaline Wadi An Natrun, Egypt.</title>
        <authorList>
            <person name="Zhao B."/>
        </authorList>
    </citation>
    <scope>NUCLEOTIDE SEQUENCE [LARGE SCALE GENOMIC DNA]</scope>
    <source>
        <strain evidence="3">JW/NM-HA 15</strain>
    </source>
</reference>
<dbReference type="Gene3D" id="3.30.110.170">
    <property type="entry name" value="Protein of unknown function (DUF541), domain 1"/>
    <property type="match status" value="1"/>
</dbReference>
<dbReference type="Gene3D" id="3.30.70.2970">
    <property type="entry name" value="Protein of unknown function (DUF541), domain 2"/>
    <property type="match status" value="1"/>
</dbReference>
<protein>
    <recommendedName>
        <fullName evidence="4">SIMPL domain-containing protein</fullName>
    </recommendedName>
</protein>
<keyword evidence="3" id="KW-1185">Reference proteome</keyword>
<organism evidence="2 3">
    <name type="scientific">Natrarchaeobaculum aegyptiacum</name>
    <dbReference type="NCBI Taxonomy" id="745377"/>
    <lineage>
        <taxon>Archaea</taxon>
        <taxon>Methanobacteriati</taxon>
        <taxon>Methanobacteriota</taxon>
        <taxon>Stenosarchaea group</taxon>
        <taxon>Halobacteria</taxon>
        <taxon>Halobacteriales</taxon>
        <taxon>Natrialbaceae</taxon>
        <taxon>Natrarchaeobaculum</taxon>
    </lineage>
</organism>
<dbReference type="Proteomes" id="UP000250088">
    <property type="component" value="Chromosome"/>
</dbReference>
<dbReference type="PROSITE" id="PS51257">
    <property type="entry name" value="PROKAR_LIPOPROTEIN"/>
    <property type="match status" value="1"/>
</dbReference>
<feature type="region of interest" description="Disordered" evidence="1">
    <location>
        <begin position="23"/>
        <end position="62"/>
    </location>
</feature>
<name>A0A2Z2HTV6_9EURY</name>
<gene>
    <name evidence="2" type="ORF">B1756_13495</name>
</gene>
<dbReference type="InterPro" id="IPR052022">
    <property type="entry name" value="26kDa_periplasmic_antigen"/>
</dbReference>